<evidence type="ECO:0000313" key="2">
    <source>
        <dbReference type="Proteomes" id="UP001157502"/>
    </source>
</evidence>
<dbReference type="EMBL" id="CM055746">
    <property type="protein sequence ID" value="KAJ7997357.1"/>
    <property type="molecule type" value="Genomic_DNA"/>
</dbReference>
<organism evidence="1 2">
    <name type="scientific">Dallia pectoralis</name>
    <name type="common">Alaska blackfish</name>
    <dbReference type="NCBI Taxonomy" id="75939"/>
    <lineage>
        <taxon>Eukaryota</taxon>
        <taxon>Metazoa</taxon>
        <taxon>Chordata</taxon>
        <taxon>Craniata</taxon>
        <taxon>Vertebrata</taxon>
        <taxon>Euteleostomi</taxon>
        <taxon>Actinopterygii</taxon>
        <taxon>Neopterygii</taxon>
        <taxon>Teleostei</taxon>
        <taxon>Protacanthopterygii</taxon>
        <taxon>Esociformes</taxon>
        <taxon>Umbridae</taxon>
        <taxon>Dallia</taxon>
    </lineage>
</organism>
<name>A0ACC2G194_DALPE</name>
<keyword evidence="2" id="KW-1185">Reference proteome</keyword>
<accession>A0ACC2G194</accession>
<evidence type="ECO:0000313" key="1">
    <source>
        <dbReference type="EMBL" id="KAJ7997357.1"/>
    </source>
</evidence>
<protein>
    <submittedName>
        <fullName evidence="1">Uncharacterized protein</fullName>
    </submittedName>
</protein>
<proteinExistence type="predicted"/>
<reference evidence="1" key="1">
    <citation type="submission" date="2021-05" db="EMBL/GenBank/DDBJ databases">
        <authorList>
            <person name="Pan Q."/>
            <person name="Jouanno E."/>
            <person name="Zahm M."/>
            <person name="Klopp C."/>
            <person name="Cabau C."/>
            <person name="Louis A."/>
            <person name="Berthelot C."/>
            <person name="Parey E."/>
            <person name="Roest Crollius H."/>
            <person name="Montfort J."/>
            <person name="Robinson-Rechavi M."/>
            <person name="Bouchez O."/>
            <person name="Lampietro C."/>
            <person name="Lopez Roques C."/>
            <person name="Donnadieu C."/>
            <person name="Postlethwait J."/>
            <person name="Bobe J."/>
            <person name="Dillon D."/>
            <person name="Chandos A."/>
            <person name="von Hippel F."/>
            <person name="Guiguen Y."/>
        </authorList>
    </citation>
    <scope>NUCLEOTIDE SEQUENCE</scope>
    <source>
        <strain evidence="1">YG-Jan2019</strain>
    </source>
</reference>
<gene>
    <name evidence="1" type="ORF">DPEC_G00228140</name>
</gene>
<comment type="caution">
    <text evidence="1">The sequence shown here is derived from an EMBL/GenBank/DDBJ whole genome shotgun (WGS) entry which is preliminary data.</text>
</comment>
<sequence>MAECMSSELAHAQGRGKQQDQLNDLESDSDQEEDHAAATWTAPAAPGSFLRAQVIHSGHFMVSSPHSDSTPRRRKSGTSVGYDFDTVNRTWCQTYRFGPLSSGSLSIDPTLTRLFECMSLAYSGKIVSPKWKSFKGLRLLWRDKIRLNNGIWRAWFIQYVEKRKNPVCGFVTPLEGSEADAHRKPEAIVLEGSYWKRRIEVVIKEYHKWRIYSKKRLQKNKDGLLSMLKKGQICRAELEKWSSQMYQQPEVMPEEEVHMFDLDCFLSDISDTLFTMTQKPWPSDRHNTYTSNADMIQPGLTPLQPNLDDFMDIPDIFTSYRGQSLDQAGYTDCGYFDSSSGVPFLSVTSSSAAAPQLVAHTPPAQPNLSSASLSQSSSSNCLSGHGYHRHPLTSDMTFSPDANPKFKGHQEHDYQGEYHTSAMVSADSSPYGHQLPYPGSAITMATTNVHQQPSSGDGIFLYSSPCHKYAYHGATSSVITHTGPTEGGSVPGSDPQGHHGYPAAGDMFSHMSCFTQGYPPVVSAPAHCFSAPQLPGVAGGRAKHKQKAGGRVRAEPRLSAPPAQSQTSCLAKLLSSGPQERKPTLGFPESFVATKGHRSTSPNPSHPGSSHIRGSGSQSQSESPWFSGVPLLTPIHCQTSSTDHTGHRASSSRGSAVTTLLPQGSTHTNTARLTLGSTHTNTAQLRQGSTHTNTAQLRQGSTHTNTAQLTQSSTHTTKALLTQGSTHTNTALLTPKTEKLSPVQVYGTERTGFTVSFSGHSGQRSPTNLEMPSYSESSHSLPGHSKMESNKTETRRITHISAEQKRRFNIKLGFDTLHSLVTTLSSQPSVKISKATTLHKTAEYISKMQQERAHLHEEAQRLRDEILHLNTAINVCQQQLPATGVPITRQRFDHMRENFREHVRTQTLQNWKFWIFSMIIEPLFESYNSMVSTASVEELCRTTLSWLDQHCSLPALRPTVLSSLRLLSTSTSILTDPSLVPEQATQAVTQSQVLPQSQGHIQDSDRPQPGSPAWI</sequence>
<dbReference type="Proteomes" id="UP001157502">
    <property type="component" value="Chromosome 19"/>
</dbReference>